<feature type="compositionally biased region" description="Low complexity" evidence="18">
    <location>
        <begin position="317"/>
        <end position="330"/>
    </location>
</feature>
<keyword evidence="10" id="KW-0832">Ubl conjugation</keyword>
<dbReference type="SMART" id="SM00225">
    <property type="entry name" value="BTB"/>
    <property type="match status" value="1"/>
</dbReference>
<evidence type="ECO:0000256" key="9">
    <source>
        <dbReference type="ARBA" id="ARBA00022833"/>
    </source>
</evidence>
<evidence type="ECO:0000256" key="1">
    <source>
        <dbReference type="ARBA" id="ARBA00004123"/>
    </source>
</evidence>
<dbReference type="GO" id="GO:0004519">
    <property type="term" value="F:endonuclease activity"/>
    <property type="evidence" value="ECO:0007669"/>
    <property type="project" value="UniProtKB-KW"/>
</dbReference>
<keyword evidence="13" id="KW-0539">Nucleus</keyword>
<feature type="compositionally biased region" description="Polar residues" evidence="18">
    <location>
        <begin position="994"/>
        <end position="1004"/>
    </location>
</feature>
<evidence type="ECO:0000256" key="14">
    <source>
        <dbReference type="ARBA" id="ARBA00029496"/>
    </source>
</evidence>
<dbReference type="GO" id="GO:0032206">
    <property type="term" value="P:positive regulation of telomere maintenance"/>
    <property type="evidence" value="ECO:0007669"/>
    <property type="project" value="UniProtKB-ARBA"/>
</dbReference>
<feature type="compositionally biased region" description="Basic and acidic residues" evidence="18">
    <location>
        <begin position="1354"/>
        <end position="1373"/>
    </location>
</feature>
<feature type="region of interest" description="Disordered" evidence="18">
    <location>
        <begin position="304"/>
        <end position="359"/>
    </location>
</feature>
<gene>
    <name evidence="20" type="primary">SLX4</name>
    <name evidence="20" type="ORF">AMEX_G26325</name>
</gene>
<keyword evidence="8" id="KW-0863">Zinc-finger</keyword>
<dbReference type="GO" id="GO:0008270">
    <property type="term" value="F:zinc ion binding"/>
    <property type="evidence" value="ECO:0007669"/>
    <property type="project" value="UniProtKB-KW"/>
</dbReference>
<dbReference type="OrthoDB" id="5576441at2759"/>
<feature type="region of interest" description="Disordered" evidence="18">
    <location>
        <begin position="1319"/>
        <end position="1382"/>
    </location>
</feature>
<feature type="compositionally biased region" description="Basic and acidic residues" evidence="18">
    <location>
        <begin position="1202"/>
        <end position="1217"/>
    </location>
</feature>
<evidence type="ECO:0000256" key="7">
    <source>
        <dbReference type="ARBA" id="ARBA00022763"/>
    </source>
</evidence>
<keyword evidence="11" id="KW-0233">DNA recombination</keyword>
<keyword evidence="17" id="KW-0175">Coiled coil</keyword>
<feature type="region of interest" description="Disordered" evidence="18">
    <location>
        <begin position="719"/>
        <end position="740"/>
    </location>
</feature>
<dbReference type="FunFam" id="3.30.710.10:FF:000116">
    <property type="entry name" value="SLX4 structure-specific endonuclease subunit"/>
    <property type="match status" value="1"/>
</dbReference>
<evidence type="ECO:0000256" key="6">
    <source>
        <dbReference type="ARBA" id="ARBA00022737"/>
    </source>
</evidence>
<evidence type="ECO:0000256" key="15">
    <source>
        <dbReference type="ARBA" id="ARBA00064578"/>
    </source>
</evidence>
<evidence type="ECO:0000256" key="2">
    <source>
        <dbReference type="ARBA" id="ARBA00006661"/>
    </source>
</evidence>
<feature type="compositionally biased region" description="Basic residues" evidence="18">
    <location>
        <begin position="1743"/>
        <end position="1753"/>
    </location>
</feature>
<feature type="compositionally biased region" description="Basic and acidic residues" evidence="18">
    <location>
        <begin position="1095"/>
        <end position="1106"/>
    </location>
</feature>
<sequence>MDDSDQEFSDLCSRLLKRVKRKDSGDEKKPVAAPDEAAGPSQSRAPPRRKRQKNGQLQSQAAGRSQPVCPADGASSLSVKEKVLRRMERFRRESPPRLLHVEAEEHRGETVSPPRRELKEETESDEALARRLQQQLDHEAETQAVVDTEGKGLFLCQLCYKDLSAMSPQLRTQHINRCLDESESSSEKISEAPAAPASALQPRVPECPICGRGFKSEKSRSTHLKRCSASMGVSPAELLQALQRQASESLSDSAAEQEQPRGRRRPNASEPSMPVKKKAKKRAPRMDEDTMVALALSRSLLEQEKQRERDIEEERQIQAQLSSPPAAAAPVLQWRPGAGKSQGRRRKGAPAGPPPLLLVQDPQTALNRIQERVSALLLRPRPPTPPTPKLLPSMLSMWRHSTPLWLKSALPGGGPDSLCEFYTPELGAFIQPWVRPENKTSLSSEVTPVKQRPASASEPTSNPEQPSCASVSLDQKSQERSSTPTFSTPGTQALQDLVELAEEGMTLTQYRHTDKEPTVLELPLSGFVPGKAKTTKLLPTSSVSVSRLCSDLASMVNNPQLSDVQLQVDSGDLYFAHSFMLYTRCPLLANLVHDSGFGVQEDGMPAAQRVLLGDVPGEAVHALLHYLYTALCPLSHTLLPHILQLASRFNLPELQQQCEQYFGNPEDSEEPRADEPCPAEDLIPEPQQSLADTQFLELLRSMWRHEESDCEDFSVAGGAERGMEEVEEEGGGSNDGEMKEERVDEEELDEIYEFAATQRKIGTIASSSSYEEDEVKVMNDFFDEEKEDKAEKLNMKEEKCEEERAALFKNTSSNCYELEVNKGTAAVLTSGMNVHHTQGASADVCSGSVLDTSGLKSAPEAGLDRSYSRLFSESWGEYVEPSQTPAASFQPKKSISTPHRMSSVSEVIDLSISPPPGSEEPGELSLALPVAGVSPGERQTSKSSLIMVSRTPEISSPVPASALGPLARSKQSPVKERSMVCSSLTSVNSPSLSYKSLSTATWSKGSPGAASSIESKCSPLVLSNPSKSQPKSSPPVPNYNKPELIVLSDCSDDTDADPPANQDSPPLSPSPPKANKSHTPIRAKESMEVKPSLHNRTDKMEPSKTDHLEDCLYSAANHSMLDGSAEVSWLIPATPEVSTRSSSTQTYNSMQRSQLFPKPHSSSPQASSSVPEDSEMSRSAEPLSSSIRGGPACSSLRSDPCSSRERSSSDVLEHSTDIQKPVSCSRLQFDTPQSRGQTHHSALPSFMPSSSTPLHSAPCPQPPEPLGSPLLRHSDFRPQRRAAWEEEDCEDKRVDLSLSDRLGKMAQFGTSELGFKVVSQSESLQSQRGCVQPREDARDSPPGSPAHTEAEDETGTREQDHGGTVDEDNRSNNEVEMVEEVSFCAFDEPPIAFDDSWGLGGGEVNQGPRFSLRLESSGDAGSPLEHRRHVEMPPQHTNSPPIEEAHAISPDSGAAANHSLPDPAVWESWGEDEDEDDKPDKGPALPLFQRAGVVAPPKRVAELKTPVAHKNKNQVPLVPITPMPGFSDMDTPELRKRLDSYGVRPLPKKQMVLKLKEIHHYTHQLMSSESEEEDSPRCRPKTGANPFKLPTAPPPVSPRKLQFGEEEQEVLPASQDSSTSSTAESERSNPELCDSEEEGSDSEGVTASQAVVREKDKLLAVRSFIVSDPALYGRVLQYQPLSLSDLKARLRAAGIRLGTAKLLDFLDSQCITFTTARAGHAAPSRRKARARAPAAKPRGAASRGRKRGAKPAD</sequence>
<comment type="subunit">
    <text evidence="15">Forms a heterodimer with SLX1A/GIYD1. Interacts with ERCC4/XPF; catalytic subunit of the ERCC4-ERCC1 endonuclease. Interacts with MUS81; catalytic subunit of the MUS81-EME1 endonuclease. Interacts with MSH2; component of the MSH2-MSH3 mismatch repair complex. Interacts with TERF2-TERF2IP. Interacts with PLK1 and SLX4IP.</text>
</comment>
<evidence type="ECO:0000256" key="11">
    <source>
        <dbReference type="ARBA" id="ARBA00023172"/>
    </source>
</evidence>
<feature type="region of interest" description="Disordered" evidence="18">
    <location>
        <begin position="955"/>
        <end position="1106"/>
    </location>
</feature>
<dbReference type="Gene3D" id="3.30.710.10">
    <property type="entry name" value="Potassium Channel Kv1.1, Chain A"/>
    <property type="match status" value="1"/>
</dbReference>
<feature type="region of interest" description="Disordered" evidence="18">
    <location>
        <begin position="1397"/>
        <end position="1491"/>
    </location>
</feature>
<evidence type="ECO:0000256" key="17">
    <source>
        <dbReference type="SAM" id="Coils"/>
    </source>
</evidence>
<dbReference type="EMBL" id="JAICCE010000023">
    <property type="protein sequence ID" value="KAG9261317.1"/>
    <property type="molecule type" value="Genomic_DNA"/>
</dbReference>
<evidence type="ECO:0000256" key="10">
    <source>
        <dbReference type="ARBA" id="ARBA00022843"/>
    </source>
</evidence>
<feature type="compositionally biased region" description="Basic and acidic residues" evidence="18">
    <location>
        <begin position="79"/>
        <end position="121"/>
    </location>
</feature>
<keyword evidence="20" id="KW-0378">Hydrolase</keyword>
<feature type="compositionally biased region" description="Polar residues" evidence="18">
    <location>
        <begin position="457"/>
        <end position="491"/>
    </location>
</feature>
<evidence type="ECO:0000313" key="20">
    <source>
        <dbReference type="EMBL" id="KAG9261317.1"/>
    </source>
</evidence>
<keyword evidence="20" id="KW-0255">Endonuclease</keyword>
<name>A0A8T2KRQ4_ASTMX</name>
<comment type="caution">
    <text evidence="20">The sequence shown here is derived from an EMBL/GenBank/DDBJ whole genome shotgun (WGS) entry which is preliminary data.</text>
</comment>
<feature type="compositionally biased region" description="Polar residues" evidence="18">
    <location>
        <begin position="1319"/>
        <end position="1329"/>
    </location>
</feature>
<feature type="compositionally biased region" description="Basic and acidic residues" evidence="18">
    <location>
        <begin position="304"/>
        <end position="316"/>
    </location>
</feature>
<keyword evidence="9" id="KW-0862">Zinc</keyword>
<feature type="compositionally biased region" description="Polar residues" evidence="18">
    <location>
        <begin position="1136"/>
        <end position="1154"/>
    </location>
</feature>
<dbReference type="CDD" id="cd22999">
    <property type="entry name" value="SAP_SLX4"/>
    <property type="match status" value="1"/>
</dbReference>
<evidence type="ECO:0000256" key="18">
    <source>
        <dbReference type="SAM" id="MobiDB-lite"/>
    </source>
</evidence>
<evidence type="ECO:0000256" key="3">
    <source>
        <dbReference type="ARBA" id="ARBA00022499"/>
    </source>
</evidence>
<feature type="region of interest" description="Disordered" evidence="18">
    <location>
        <begin position="244"/>
        <end position="288"/>
    </location>
</feature>
<reference evidence="20 21" key="1">
    <citation type="submission" date="2021-07" db="EMBL/GenBank/DDBJ databases">
        <authorList>
            <person name="Imarazene B."/>
            <person name="Zahm M."/>
            <person name="Klopp C."/>
            <person name="Cabau C."/>
            <person name="Beille S."/>
            <person name="Jouanno E."/>
            <person name="Castinel A."/>
            <person name="Lluch J."/>
            <person name="Gil L."/>
            <person name="Kuchtly C."/>
            <person name="Lopez Roques C."/>
            <person name="Donnadieu C."/>
            <person name="Parrinello H."/>
            <person name="Journot L."/>
            <person name="Du K."/>
            <person name="Schartl M."/>
            <person name="Retaux S."/>
            <person name="Guiguen Y."/>
        </authorList>
    </citation>
    <scope>NUCLEOTIDE SEQUENCE [LARGE SCALE GENOMIC DNA]</scope>
    <source>
        <strain evidence="20">Pach_M1</strain>
        <tissue evidence="20">Testis</tissue>
    </source>
</reference>
<comment type="similarity">
    <text evidence="2">Belongs to the SLX4 family.</text>
</comment>
<dbReference type="InterPro" id="IPR011333">
    <property type="entry name" value="SKP1/BTB/POZ_sf"/>
</dbReference>
<dbReference type="PROSITE" id="PS50097">
    <property type="entry name" value="BTB"/>
    <property type="match status" value="1"/>
</dbReference>
<keyword evidence="20" id="KW-0540">Nuclease</keyword>
<dbReference type="Proteomes" id="UP000752171">
    <property type="component" value="Unassembled WGS sequence"/>
</dbReference>
<evidence type="ECO:0000259" key="19">
    <source>
        <dbReference type="PROSITE" id="PS50097"/>
    </source>
</evidence>
<dbReference type="Pfam" id="PF09494">
    <property type="entry name" value="Slx4"/>
    <property type="match status" value="1"/>
</dbReference>
<protein>
    <recommendedName>
        <fullName evidence="14">Structure-specific endonuclease subunit SLX4</fullName>
    </recommendedName>
    <alternativeName>
        <fullName evidence="16">BTB/POZ domain-containing protein 12</fullName>
    </alternativeName>
</protein>
<keyword evidence="6" id="KW-0677">Repeat</keyword>
<dbReference type="GO" id="GO:0006260">
    <property type="term" value="P:DNA replication"/>
    <property type="evidence" value="ECO:0007669"/>
    <property type="project" value="InterPro"/>
</dbReference>
<feature type="region of interest" description="Disordered" evidence="18">
    <location>
        <begin position="1564"/>
        <end position="1648"/>
    </location>
</feature>
<evidence type="ECO:0000313" key="21">
    <source>
        <dbReference type="Proteomes" id="UP000752171"/>
    </source>
</evidence>
<dbReference type="GO" id="GO:0006281">
    <property type="term" value="P:DNA repair"/>
    <property type="evidence" value="ECO:0007669"/>
    <property type="project" value="UniProtKB-KW"/>
</dbReference>
<feature type="compositionally biased region" description="Polar residues" evidence="18">
    <location>
        <begin position="1225"/>
        <end position="1240"/>
    </location>
</feature>
<keyword evidence="7" id="KW-0227">DNA damage</keyword>
<dbReference type="InterPro" id="IPR018574">
    <property type="entry name" value="Structure-sp_endonuc_su_Slx4"/>
</dbReference>
<evidence type="ECO:0000256" key="4">
    <source>
        <dbReference type="ARBA" id="ARBA00022553"/>
    </source>
</evidence>
<feature type="compositionally biased region" description="Low complexity" evidence="18">
    <location>
        <begin position="982"/>
        <end position="993"/>
    </location>
</feature>
<comment type="subcellular location">
    <subcellularLocation>
        <location evidence="1">Nucleus</location>
    </subcellularLocation>
</comment>
<organism evidence="20 21">
    <name type="scientific">Astyanax mexicanus</name>
    <name type="common">Blind cave fish</name>
    <name type="synonym">Astyanax fasciatus mexicanus</name>
    <dbReference type="NCBI Taxonomy" id="7994"/>
    <lineage>
        <taxon>Eukaryota</taxon>
        <taxon>Metazoa</taxon>
        <taxon>Chordata</taxon>
        <taxon>Craniata</taxon>
        <taxon>Vertebrata</taxon>
        <taxon>Euteleostomi</taxon>
        <taxon>Actinopterygii</taxon>
        <taxon>Neopterygii</taxon>
        <taxon>Teleostei</taxon>
        <taxon>Ostariophysi</taxon>
        <taxon>Characiformes</taxon>
        <taxon>Characoidei</taxon>
        <taxon>Acestrorhamphidae</taxon>
        <taxon>Acestrorhamphinae</taxon>
        <taxon>Astyanax</taxon>
    </lineage>
</organism>
<dbReference type="Pfam" id="PF00651">
    <property type="entry name" value="BTB"/>
    <property type="match status" value="1"/>
</dbReference>
<dbReference type="InterPro" id="IPR000210">
    <property type="entry name" value="BTB/POZ_dom"/>
</dbReference>
<keyword evidence="5" id="KW-0479">Metal-binding</keyword>
<evidence type="ECO:0000256" key="5">
    <source>
        <dbReference type="ARBA" id="ARBA00022723"/>
    </source>
</evidence>
<feature type="compositionally biased region" description="Low complexity" evidence="18">
    <location>
        <begin position="1613"/>
        <end position="1623"/>
    </location>
</feature>
<keyword evidence="4" id="KW-0597">Phosphoprotein</keyword>
<feature type="compositionally biased region" description="Low complexity" evidence="18">
    <location>
        <begin position="1157"/>
        <end position="1171"/>
    </location>
</feature>
<evidence type="ECO:0000256" key="8">
    <source>
        <dbReference type="ARBA" id="ARBA00022771"/>
    </source>
</evidence>
<feature type="region of interest" description="Disordered" evidence="18">
    <location>
        <begin position="441"/>
        <end position="491"/>
    </location>
</feature>
<dbReference type="GO" id="GO:0090656">
    <property type="term" value="P:t-circle formation"/>
    <property type="evidence" value="ECO:0007669"/>
    <property type="project" value="UniProtKB-ARBA"/>
</dbReference>
<feature type="region of interest" description="Disordered" evidence="18">
    <location>
        <begin position="1717"/>
        <end position="1753"/>
    </location>
</feature>
<feature type="domain" description="BTB" evidence="19">
    <location>
        <begin position="562"/>
        <end position="636"/>
    </location>
</feature>
<dbReference type="PANTHER" id="PTHR21541">
    <property type="entry name" value="BTB POZ DOMAIN CONTAINING 12"/>
    <property type="match status" value="1"/>
</dbReference>
<evidence type="ECO:0000256" key="16">
    <source>
        <dbReference type="ARBA" id="ARBA00076095"/>
    </source>
</evidence>
<feature type="region of interest" description="Disordered" evidence="18">
    <location>
        <begin position="663"/>
        <end position="687"/>
    </location>
</feature>
<feature type="region of interest" description="Disordered" evidence="18">
    <location>
        <begin position="1135"/>
        <end position="1274"/>
    </location>
</feature>
<dbReference type="GO" id="GO:0033557">
    <property type="term" value="C:Slx1-Slx4 complex"/>
    <property type="evidence" value="ECO:0007669"/>
    <property type="project" value="InterPro"/>
</dbReference>
<accession>A0A8T2KRQ4</accession>
<dbReference type="PANTHER" id="PTHR21541:SF3">
    <property type="entry name" value="STRUCTURE-SPECIFIC ENDONUCLEASE SUBUNIT SLX4"/>
    <property type="match status" value="1"/>
</dbReference>
<feature type="compositionally biased region" description="Polar residues" evidence="18">
    <location>
        <begin position="244"/>
        <end position="256"/>
    </location>
</feature>
<dbReference type="SUPFAM" id="SSF54695">
    <property type="entry name" value="POZ domain"/>
    <property type="match status" value="1"/>
</dbReference>
<feature type="compositionally biased region" description="Polar residues" evidence="18">
    <location>
        <begin position="54"/>
        <end position="63"/>
    </location>
</feature>
<evidence type="ECO:0000256" key="12">
    <source>
        <dbReference type="ARBA" id="ARBA00023204"/>
    </source>
</evidence>
<proteinExistence type="inferred from homology"/>
<feature type="coiled-coil region" evidence="17">
    <location>
        <begin position="783"/>
        <end position="810"/>
    </location>
</feature>
<feature type="compositionally biased region" description="Low complexity" evidence="18">
    <location>
        <begin position="1731"/>
        <end position="1742"/>
    </location>
</feature>
<dbReference type="GO" id="GO:0000712">
    <property type="term" value="P:resolution of meiotic recombination intermediates"/>
    <property type="evidence" value="ECO:0007669"/>
    <property type="project" value="TreeGrafter"/>
</dbReference>
<keyword evidence="12" id="KW-0234">DNA repair</keyword>
<evidence type="ECO:0000256" key="13">
    <source>
        <dbReference type="ARBA" id="ARBA00023242"/>
    </source>
</evidence>
<feature type="region of interest" description="Disordered" evidence="18">
    <location>
        <begin position="15"/>
        <end position="132"/>
    </location>
</feature>
<keyword evidence="3" id="KW-1017">Isopeptide bond</keyword>